<dbReference type="SUPFAM" id="SSF53955">
    <property type="entry name" value="Lysozyme-like"/>
    <property type="match status" value="1"/>
</dbReference>
<reference evidence="5 6" key="1">
    <citation type="submission" date="2018-05" db="EMBL/GenBank/DDBJ databases">
        <title>Reference genomes for bee gut microbiota database.</title>
        <authorList>
            <person name="Ellegaard K.M."/>
        </authorList>
    </citation>
    <scope>NUCLEOTIDE SEQUENCE [LARGE SCALE GENOMIC DNA]</scope>
    <source>
        <strain evidence="5 6">ESL0284</strain>
    </source>
</reference>
<feature type="domain" description="Transglycosylase SLT" evidence="4">
    <location>
        <begin position="510"/>
        <end position="618"/>
    </location>
</feature>
<name>A0A318MXH0_9PROT</name>
<organism evidence="5 6">
    <name type="scientific">Commensalibacter melissae</name>
    <dbReference type="NCBI Taxonomy" id="2070537"/>
    <lineage>
        <taxon>Bacteria</taxon>
        <taxon>Pseudomonadati</taxon>
        <taxon>Pseudomonadota</taxon>
        <taxon>Alphaproteobacteria</taxon>
        <taxon>Acetobacterales</taxon>
        <taxon>Acetobacteraceae</taxon>
    </lineage>
</organism>
<dbReference type="Pfam" id="PF01464">
    <property type="entry name" value="SLT"/>
    <property type="match status" value="1"/>
</dbReference>
<evidence type="ECO:0000313" key="6">
    <source>
        <dbReference type="Proteomes" id="UP000247565"/>
    </source>
</evidence>
<dbReference type="AlphaFoldDB" id="A0A318MXH0"/>
<dbReference type="Gene3D" id="1.10.530.10">
    <property type="match status" value="1"/>
</dbReference>
<comment type="similarity">
    <text evidence="1">Belongs to the transglycosylase Slt family.</text>
</comment>
<dbReference type="PANTHER" id="PTHR37423:SF2">
    <property type="entry name" value="MEMBRANE-BOUND LYTIC MUREIN TRANSGLYCOSYLASE C"/>
    <property type="match status" value="1"/>
</dbReference>
<evidence type="ECO:0000259" key="4">
    <source>
        <dbReference type="Pfam" id="PF01464"/>
    </source>
</evidence>
<dbReference type="InterPro" id="IPR008258">
    <property type="entry name" value="Transglycosylase_SLT_dom_1"/>
</dbReference>
<dbReference type="PROSITE" id="PS00922">
    <property type="entry name" value="TRANSGLYCOSYLASE"/>
    <property type="match status" value="1"/>
</dbReference>
<evidence type="ECO:0000313" key="5">
    <source>
        <dbReference type="EMBL" id="PXZ01495.1"/>
    </source>
</evidence>
<dbReference type="PANTHER" id="PTHR37423">
    <property type="entry name" value="SOLUBLE LYTIC MUREIN TRANSGLYCOSYLASE-RELATED"/>
    <property type="match status" value="1"/>
</dbReference>
<evidence type="ECO:0000256" key="2">
    <source>
        <dbReference type="ARBA" id="ARBA00009387"/>
    </source>
</evidence>
<dbReference type="Gene3D" id="1.25.20.10">
    <property type="entry name" value="Bacterial muramidases"/>
    <property type="match status" value="1"/>
</dbReference>
<dbReference type="GO" id="GO:0042597">
    <property type="term" value="C:periplasmic space"/>
    <property type="evidence" value="ECO:0007669"/>
    <property type="project" value="InterPro"/>
</dbReference>
<dbReference type="RefSeq" id="WP_110438015.1">
    <property type="nucleotide sequence ID" value="NZ_CP046393.1"/>
</dbReference>
<dbReference type="EMBL" id="QGLT01000001">
    <property type="protein sequence ID" value="PXZ01495.1"/>
    <property type="molecule type" value="Genomic_DNA"/>
</dbReference>
<proteinExistence type="inferred from homology"/>
<dbReference type="CDD" id="cd13401">
    <property type="entry name" value="Slt70-like"/>
    <property type="match status" value="1"/>
</dbReference>
<gene>
    <name evidence="5" type="ORF">DK869_00330</name>
</gene>
<evidence type="ECO:0000256" key="1">
    <source>
        <dbReference type="ARBA" id="ARBA00007734"/>
    </source>
</evidence>
<comment type="similarity">
    <text evidence="2">Belongs to the virb1 family.</text>
</comment>
<protein>
    <recommendedName>
        <fullName evidence="4">Transglycosylase SLT domain-containing protein</fullName>
    </recommendedName>
</protein>
<dbReference type="SUPFAM" id="SSF48435">
    <property type="entry name" value="Bacterial muramidases"/>
    <property type="match status" value="1"/>
</dbReference>
<dbReference type="GO" id="GO:0008933">
    <property type="term" value="F:peptidoglycan lytic transglycosylase activity"/>
    <property type="evidence" value="ECO:0007669"/>
    <property type="project" value="InterPro"/>
</dbReference>
<dbReference type="InterPro" id="IPR000189">
    <property type="entry name" value="Transglyc_AS"/>
</dbReference>
<accession>A0A318MXH0</accession>
<dbReference type="GO" id="GO:0016020">
    <property type="term" value="C:membrane"/>
    <property type="evidence" value="ECO:0007669"/>
    <property type="project" value="InterPro"/>
</dbReference>
<keyword evidence="6" id="KW-1185">Reference proteome</keyword>
<comment type="caution">
    <text evidence="5">The sequence shown here is derived from an EMBL/GenBank/DDBJ whole genome shotgun (WGS) entry which is preliminary data.</text>
</comment>
<dbReference type="GO" id="GO:0000270">
    <property type="term" value="P:peptidoglycan metabolic process"/>
    <property type="evidence" value="ECO:0007669"/>
    <property type="project" value="InterPro"/>
</dbReference>
<dbReference type="GO" id="GO:0004553">
    <property type="term" value="F:hydrolase activity, hydrolyzing O-glycosyl compounds"/>
    <property type="evidence" value="ECO:0007669"/>
    <property type="project" value="InterPro"/>
</dbReference>
<dbReference type="InterPro" id="IPR008939">
    <property type="entry name" value="Lytic_TGlycosylase_superhlx_U"/>
</dbReference>
<evidence type="ECO:0000256" key="3">
    <source>
        <dbReference type="ARBA" id="ARBA00022729"/>
    </source>
</evidence>
<dbReference type="Proteomes" id="UP000247565">
    <property type="component" value="Unassembled WGS sequence"/>
</dbReference>
<dbReference type="OrthoDB" id="9815002at2"/>
<keyword evidence="3" id="KW-0732">Signal</keyword>
<sequence length="657" mass="75332">MSFLINNKNKIPFISILTFISLSSIGCSQSHSVQTRSSHVSPSQKLAVSLSHETGKNLKINDKLNLYLQLLQTNDFSATTYADFITNNPTWPNQNVLLDLMQKQLLNETDKNAVSNICKTQPIKKASALKFCAQQTDVKPELIQKARSAWIFSINLPADEQDILSAYKQYFTKQDNWNRFDRLENAGLTLAASRQVKYLTSEQSNLALARLAFRKKQQDAENYLSKLSKSDLNDTSLIYNRLRWLRLQNRQEEALKYWRFTGLNEELKSNQKRFWLERNNLIRDFLKNNNIKQAASLITDASCNPSSCQQDEIFLGGWIQLRKLNNALKSIDYFKKLIQSNNISIKSRGYYWLGRAYQANNNNDEANQAWRAASKYPVTFYGQLSIAQLHHLNVQNLLLNPNSLQKILQTYLTNIKEASSSNSQYIFFIKNELIQAAQILVEQGDYNHARPFLAAYNKLHFDIANQIINANYANQIHLPDNAVTISRQAAAKGYIFLKNGWPRPYESLANEGLPSGLSLAIMRQESSFNPVIVSRAHAYGLMQLLPSTARELCHQKKIPLNMGNPSNLIVADNNIRLGTAYLAKLMERFDNNLIFTIASYNAGPNRVKNWLNSSENNSVQTYTDMIDWIEMIPYTETRNYVQHVMENLMIYQTNINK</sequence>
<dbReference type="InterPro" id="IPR023346">
    <property type="entry name" value="Lysozyme-like_dom_sf"/>
</dbReference>